<protein>
    <submittedName>
        <fullName evidence="2">Uncharacterized protein</fullName>
    </submittedName>
</protein>
<sequence length="139" mass="16397">MPTFNGTNMIECKEEYGKIQYEDEFVLLTEDFLIIKRYFFPLMKPKIIRNRDLRIAYFDSQENSKYGILRTWGKSNNDIYWAVDFRRCLPGEKFNKSNIVIDIEDGVKKGFTVKDAQSFFDSLRLFAPISLIVVDNLNI</sequence>
<dbReference type="Proteomes" id="UP000887580">
    <property type="component" value="Unplaced"/>
</dbReference>
<accession>A0AC35GSI5</accession>
<proteinExistence type="predicted"/>
<name>A0AC35GSI5_9BILA</name>
<evidence type="ECO:0000313" key="1">
    <source>
        <dbReference type="Proteomes" id="UP000887580"/>
    </source>
</evidence>
<dbReference type="WBParaSite" id="PS1159_v2.g8297.t1">
    <property type="protein sequence ID" value="PS1159_v2.g8297.t1"/>
    <property type="gene ID" value="PS1159_v2.g8297"/>
</dbReference>
<organism evidence="1 2">
    <name type="scientific">Panagrolaimus sp. PS1159</name>
    <dbReference type="NCBI Taxonomy" id="55785"/>
    <lineage>
        <taxon>Eukaryota</taxon>
        <taxon>Metazoa</taxon>
        <taxon>Ecdysozoa</taxon>
        <taxon>Nematoda</taxon>
        <taxon>Chromadorea</taxon>
        <taxon>Rhabditida</taxon>
        <taxon>Tylenchina</taxon>
        <taxon>Panagrolaimomorpha</taxon>
        <taxon>Panagrolaimoidea</taxon>
        <taxon>Panagrolaimidae</taxon>
        <taxon>Panagrolaimus</taxon>
    </lineage>
</organism>
<reference evidence="2" key="1">
    <citation type="submission" date="2022-11" db="UniProtKB">
        <authorList>
            <consortium name="WormBaseParasite"/>
        </authorList>
    </citation>
    <scope>IDENTIFICATION</scope>
</reference>
<evidence type="ECO:0000313" key="2">
    <source>
        <dbReference type="WBParaSite" id="PS1159_v2.g8297.t1"/>
    </source>
</evidence>